<organism evidence="2 3">
    <name type="scientific">Mycolicibacterium grossiae</name>
    <dbReference type="NCBI Taxonomy" id="1552759"/>
    <lineage>
        <taxon>Bacteria</taxon>
        <taxon>Bacillati</taxon>
        <taxon>Actinomycetota</taxon>
        <taxon>Actinomycetes</taxon>
        <taxon>Mycobacteriales</taxon>
        <taxon>Mycobacteriaceae</taxon>
        <taxon>Mycolicibacterium</taxon>
    </lineage>
</organism>
<comment type="caution">
    <text evidence="2">The sequence shown here is derived from an EMBL/GenBank/DDBJ whole genome shotgun (WGS) entry which is preliminary data.</text>
</comment>
<evidence type="ECO:0000313" key="3">
    <source>
        <dbReference type="Proteomes" id="UP000178953"/>
    </source>
</evidence>
<proteinExistence type="predicted"/>
<accession>A0A1E8QCP8</accession>
<gene>
    <name evidence="2" type="ORF">BEL07_00620</name>
</gene>
<feature type="transmembrane region" description="Helical" evidence="1">
    <location>
        <begin position="28"/>
        <end position="47"/>
    </location>
</feature>
<reference evidence="2 3" key="1">
    <citation type="submission" date="2016-09" db="EMBL/GenBank/DDBJ databases">
        <title>genome sequence of Mycobacterium sp. 739 SCH.</title>
        <authorList>
            <person name="Greninger A.L."/>
            <person name="Qin X."/>
            <person name="Jerome K."/>
            <person name="Vora S."/>
            <person name="Quinn K."/>
        </authorList>
    </citation>
    <scope>NUCLEOTIDE SEQUENCE [LARGE SCALE GENOMIC DNA]</scope>
    <source>
        <strain evidence="2 3">SCH</strain>
    </source>
</reference>
<dbReference type="Proteomes" id="UP000178953">
    <property type="component" value="Unassembled WGS sequence"/>
</dbReference>
<name>A0A1E8QCP8_9MYCO</name>
<keyword evidence="1" id="KW-0812">Transmembrane</keyword>
<keyword evidence="1" id="KW-0472">Membrane</keyword>
<sequence>MILIGSGVAAIGTLLVVAGAGHGWVQSALLLGGAAVLLGAGYGLLTYDGRGKGGWRRATMSDDERQVYRAEFRQSATSLR</sequence>
<keyword evidence="1" id="KW-1133">Transmembrane helix</keyword>
<evidence type="ECO:0000313" key="2">
    <source>
        <dbReference type="EMBL" id="OFJ55739.1"/>
    </source>
</evidence>
<keyword evidence="3" id="KW-1185">Reference proteome</keyword>
<protein>
    <submittedName>
        <fullName evidence="2">Uncharacterized protein</fullName>
    </submittedName>
</protein>
<dbReference type="EMBL" id="MCHX01000001">
    <property type="protein sequence ID" value="OFJ55739.1"/>
    <property type="molecule type" value="Genomic_DNA"/>
</dbReference>
<dbReference type="AlphaFoldDB" id="A0A1E8QCP8"/>
<evidence type="ECO:0000256" key="1">
    <source>
        <dbReference type="SAM" id="Phobius"/>
    </source>
</evidence>